<name>A0A852ZSI1_9ACTN</name>
<evidence type="ECO:0000256" key="7">
    <source>
        <dbReference type="RuleBase" id="RU363032"/>
    </source>
</evidence>
<keyword evidence="6 7" id="KW-0472">Membrane</keyword>
<keyword evidence="3" id="KW-1003">Cell membrane</keyword>
<feature type="transmembrane region" description="Helical" evidence="7">
    <location>
        <begin position="226"/>
        <end position="247"/>
    </location>
</feature>
<gene>
    <name evidence="10" type="ORF">FHU37_001728</name>
</gene>
<dbReference type="PANTHER" id="PTHR43386:SF6">
    <property type="entry name" value="ABC TRANSPORTER PERMEASE PROTEIN"/>
    <property type="match status" value="1"/>
</dbReference>
<dbReference type="InterPro" id="IPR000515">
    <property type="entry name" value="MetI-like"/>
</dbReference>
<evidence type="ECO:0000256" key="6">
    <source>
        <dbReference type="ARBA" id="ARBA00023136"/>
    </source>
</evidence>
<dbReference type="Proteomes" id="UP000567795">
    <property type="component" value="Unassembled WGS sequence"/>
</dbReference>
<dbReference type="RefSeq" id="WP_179813632.1">
    <property type="nucleotide sequence ID" value="NZ_JACBZD010000001.1"/>
</dbReference>
<comment type="subcellular location">
    <subcellularLocation>
        <location evidence="1 7">Cell membrane</location>
        <topology evidence="1 7">Multi-pass membrane protein</topology>
    </subcellularLocation>
</comment>
<dbReference type="Pfam" id="PF12911">
    <property type="entry name" value="OppC_N"/>
    <property type="match status" value="1"/>
</dbReference>
<evidence type="ECO:0000256" key="3">
    <source>
        <dbReference type="ARBA" id="ARBA00022475"/>
    </source>
</evidence>
<dbReference type="InterPro" id="IPR025966">
    <property type="entry name" value="OppC_N"/>
</dbReference>
<sequence>MSDQLPAPVTPADPGTTKATATAAGTAGPAPAPGRAPGGHAWRSLRRRPVFWASLLILLTVGLMAAFPRLFTDLGPNQGCSLSHSRLGPTAGHPFGFDVQGCDYLAQTIHGTRPTLLIGVAVTAFALLVAIVLGTLSGYYGGWLDALVARVTDVFFGLPFVLGATVILVAFPDHGIGAMCLVLVALGWTTMTRMMRAQVIAVKDADYVEAARLLGASDLRVMLRHILPNAVAPVLVLAMLGVGNVIAGEATLDFLGVGLQYPTVSWGLQLNAAQAYFVDAPHLMAFPALFLTATVLSFLLLGDAVRDALDPRLR</sequence>
<keyword evidence="4 7" id="KW-0812">Transmembrane</keyword>
<dbReference type="InterPro" id="IPR035906">
    <property type="entry name" value="MetI-like_sf"/>
</dbReference>
<dbReference type="InterPro" id="IPR050366">
    <property type="entry name" value="BP-dependent_transpt_permease"/>
</dbReference>
<feature type="transmembrane region" description="Helical" evidence="7">
    <location>
        <begin position="50"/>
        <end position="67"/>
    </location>
</feature>
<reference evidence="10 11" key="1">
    <citation type="submission" date="2020-07" db="EMBL/GenBank/DDBJ databases">
        <title>Sequencing the genomes of 1000 actinobacteria strains.</title>
        <authorList>
            <person name="Klenk H.-P."/>
        </authorList>
    </citation>
    <scope>NUCLEOTIDE SEQUENCE [LARGE SCALE GENOMIC DNA]</scope>
    <source>
        <strain evidence="10 11">DSM 42178</strain>
    </source>
</reference>
<dbReference type="AlphaFoldDB" id="A0A852ZSI1"/>
<dbReference type="EMBL" id="JACBZD010000001">
    <property type="protein sequence ID" value="NYI04785.1"/>
    <property type="molecule type" value="Genomic_DNA"/>
</dbReference>
<evidence type="ECO:0000313" key="10">
    <source>
        <dbReference type="EMBL" id="NYI04785.1"/>
    </source>
</evidence>
<keyword evidence="11" id="KW-1185">Reference proteome</keyword>
<dbReference type="PROSITE" id="PS50928">
    <property type="entry name" value="ABC_TM1"/>
    <property type="match status" value="1"/>
</dbReference>
<dbReference type="Pfam" id="PF00528">
    <property type="entry name" value="BPD_transp_1"/>
    <property type="match status" value="1"/>
</dbReference>
<evidence type="ECO:0000313" key="11">
    <source>
        <dbReference type="Proteomes" id="UP000567795"/>
    </source>
</evidence>
<comment type="caution">
    <text evidence="10">The sequence shown here is derived from an EMBL/GenBank/DDBJ whole genome shotgun (WGS) entry which is preliminary data.</text>
</comment>
<dbReference type="GO" id="GO:0005886">
    <property type="term" value="C:plasma membrane"/>
    <property type="evidence" value="ECO:0007669"/>
    <property type="project" value="UniProtKB-SubCell"/>
</dbReference>
<evidence type="ECO:0000256" key="4">
    <source>
        <dbReference type="ARBA" id="ARBA00022692"/>
    </source>
</evidence>
<dbReference type="PANTHER" id="PTHR43386">
    <property type="entry name" value="OLIGOPEPTIDE TRANSPORT SYSTEM PERMEASE PROTEIN APPC"/>
    <property type="match status" value="1"/>
</dbReference>
<comment type="similarity">
    <text evidence="7">Belongs to the binding-protein-dependent transport system permease family.</text>
</comment>
<accession>A0A852ZSI1</accession>
<evidence type="ECO:0000259" key="9">
    <source>
        <dbReference type="PROSITE" id="PS50928"/>
    </source>
</evidence>
<proteinExistence type="inferred from homology"/>
<feature type="compositionally biased region" description="Low complexity" evidence="8">
    <location>
        <begin position="10"/>
        <end position="39"/>
    </location>
</feature>
<feature type="region of interest" description="Disordered" evidence="8">
    <location>
        <begin position="1"/>
        <end position="39"/>
    </location>
</feature>
<dbReference type="CDD" id="cd06261">
    <property type="entry name" value="TM_PBP2"/>
    <property type="match status" value="1"/>
</dbReference>
<dbReference type="SUPFAM" id="SSF161098">
    <property type="entry name" value="MetI-like"/>
    <property type="match status" value="1"/>
</dbReference>
<organism evidence="10 11">
    <name type="scientific">Allostreptomyces psammosilenae</name>
    <dbReference type="NCBI Taxonomy" id="1892865"/>
    <lineage>
        <taxon>Bacteria</taxon>
        <taxon>Bacillati</taxon>
        <taxon>Actinomycetota</taxon>
        <taxon>Actinomycetes</taxon>
        <taxon>Kitasatosporales</taxon>
        <taxon>Streptomycetaceae</taxon>
        <taxon>Allostreptomyces</taxon>
    </lineage>
</organism>
<dbReference type="Gene3D" id="1.10.3720.10">
    <property type="entry name" value="MetI-like"/>
    <property type="match status" value="1"/>
</dbReference>
<dbReference type="GO" id="GO:0055085">
    <property type="term" value="P:transmembrane transport"/>
    <property type="evidence" value="ECO:0007669"/>
    <property type="project" value="InterPro"/>
</dbReference>
<feature type="transmembrane region" description="Helical" evidence="7">
    <location>
        <begin position="116"/>
        <end position="140"/>
    </location>
</feature>
<feature type="domain" description="ABC transmembrane type-1" evidence="9">
    <location>
        <begin position="112"/>
        <end position="302"/>
    </location>
</feature>
<evidence type="ECO:0000256" key="1">
    <source>
        <dbReference type="ARBA" id="ARBA00004651"/>
    </source>
</evidence>
<evidence type="ECO:0000256" key="5">
    <source>
        <dbReference type="ARBA" id="ARBA00022989"/>
    </source>
</evidence>
<keyword evidence="5 7" id="KW-1133">Transmembrane helix</keyword>
<evidence type="ECO:0000256" key="2">
    <source>
        <dbReference type="ARBA" id="ARBA00022448"/>
    </source>
</evidence>
<keyword evidence="2 7" id="KW-0813">Transport</keyword>
<feature type="transmembrane region" description="Helical" evidence="7">
    <location>
        <begin position="284"/>
        <end position="305"/>
    </location>
</feature>
<protein>
    <submittedName>
        <fullName evidence="10">ABC-type dipeptide/oligopeptide/nickel transport system permease subunit</fullName>
    </submittedName>
</protein>
<feature type="transmembrane region" description="Helical" evidence="7">
    <location>
        <begin position="160"/>
        <end position="186"/>
    </location>
</feature>
<evidence type="ECO:0000256" key="8">
    <source>
        <dbReference type="SAM" id="MobiDB-lite"/>
    </source>
</evidence>